<sequence>MKTRQTKSLEDSTLIVTSQGLPPRKRAVKQRECDKTLALRSRDFVSPKNAKKQTHSPNLGREKERNLEADLPQAVTNSMDFFESLAEENIEQTFDNSPIVQNDLITEDKGFKLRKQLSNKFKRVNPDDGANQNGETEQSQKRNNPNKHSKSVSETVTKCNNTLNLLENLDKTKDERCNKDIEQNLERKVETNKKEKTETNCQNDTKNGTKKDIDIETPYEKLGWFGPGSETLVPPRKMNMKEYKAWAQYEMATARNALRLQDQIDTKEFIPDVCGCDKNSVERRKLKLNKRLTKKELQKKELSTLHLAKKLCTIDVGICEAVINKDQPENTEKVKDYVKQISTMHITPSALLYVPHLVDVINKCCLCQDTIEVREEAKFCSRKFEALFPVPEGETYQSVLTAAARKAQRKILKY</sequence>
<protein>
    <submittedName>
        <fullName evidence="3">Uncharacterized protein LOC111086463</fullName>
    </submittedName>
</protein>
<accession>A0ABM1SN99</accession>
<name>A0ABM1SN99_LIMPO</name>
<dbReference type="InterPro" id="IPR035441">
    <property type="entry name" value="TFIIS/LEDGF_dom_sf"/>
</dbReference>
<feature type="region of interest" description="Disordered" evidence="1">
    <location>
        <begin position="1"/>
        <end position="65"/>
    </location>
</feature>
<keyword evidence="2" id="KW-1185">Reference proteome</keyword>
<proteinExistence type="predicted"/>
<feature type="region of interest" description="Disordered" evidence="1">
    <location>
        <begin position="120"/>
        <end position="156"/>
    </location>
</feature>
<evidence type="ECO:0000313" key="2">
    <source>
        <dbReference type="Proteomes" id="UP000694941"/>
    </source>
</evidence>
<dbReference type="Gene3D" id="1.20.930.10">
    <property type="entry name" value="Conserved domain common to transcription factors TFIIS, elongin A, CRSP70"/>
    <property type="match status" value="1"/>
</dbReference>
<evidence type="ECO:0000313" key="3">
    <source>
        <dbReference type="RefSeq" id="XP_022245105.1"/>
    </source>
</evidence>
<dbReference type="Proteomes" id="UP000694941">
    <property type="component" value="Unplaced"/>
</dbReference>
<feature type="compositionally biased region" description="Polar residues" evidence="1">
    <location>
        <begin position="130"/>
        <end position="143"/>
    </location>
</feature>
<feature type="compositionally biased region" description="Basic and acidic residues" evidence="1">
    <location>
        <begin position="29"/>
        <end position="45"/>
    </location>
</feature>
<organism evidence="2 3">
    <name type="scientific">Limulus polyphemus</name>
    <name type="common">Atlantic horseshoe crab</name>
    <dbReference type="NCBI Taxonomy" id="6850"/>
    <lineage>
        <taxon>Eukaryota</taxon>
        <taxon>Metazoa</taxon>
        <taxon>Ecdysozoa</taxon>
        <taxon>Arthropoda</taxon>
        <taxon>Chelicerata</taxon>
        <taxon>Merostomata</taxon>
        <taxon>Xiphosura</taxon>
        <taxon>Limulidae</taxon>
        <taxon>Limulus</taxon>
    </lineage>
</organism>
<gene>
    <name evidence="3" type="primary">LOC111086463</name>
</gene>
<reference evidence="3" key="1">
    <citation type="submission" date="2025-08" db="UniProtKB">
        <authorList>
            <consortium name="RefSeq"/>
        </authorList>
    </citation>
    <scope>IDENTIFICATION</scope>
    <source>
        <tissue evidence="3">Muscle</tissue>
    </source>
</reference>
<evidence type="ECO:0000256" key="1">
    <source>
        <dbReference type="SAM" id="MobiDB-lite"/>
    </source>
</evidence>
<dbReference type="RefSeq" id="XP_022245105.1">
    <property type="nucleotide sequence ID" value="XM_022389397.1"/>
</dbReference>
<dbReference type="GeneID" id="111086463"/>